<keyword evidence="2" id="KW-1185">Reference proteome</keyword>
<accession>A0A845PTL0</accession>
<protein>
    <submittedName>
        <fullName evidence="1">Uncharacterized protein</fullName>
    </submittedName>
</protein>
<comment type="caution">
    <text evidence="1">The sequence shown here is derived from an EMBL/GenBank/DDBJ whole genome shotgun (WGS) entry which is preliminary data.</text>
</comment>
<sequence length="114" mass="13940">MANIQKNTQTATFVKAKEFNKAIQNLNSLNFYDYDLNDTWFFIDLGDEFYIRKDEKGEYFFEFSGDKICKLNDKQTALIDDWISEKEKEYLYHEYYYRDIQETEEYLNVASRLW</sequence>
<dbReference type="RefSeq" id="WP_166518740.1">
    <property type="nucleotide sequence ID" value="NZ_JAAABJ010000290.1"/>
</dbReference>
<proteinExistence type="predicted"/>
<dbReference type="Proteomes" id="UP000553459">
    <property type="component" value="Unassembled WGS sequence"/>
</dbReference>
<dbReference type="EMBL" id="JAAABJ010000290">
    <property type="protein sequence ID" value="NAW50393.1"/>
    <property type="molecule type" value="Genomic_DNA"/>
</dbReference>
<reference evidence="1 2" key="1">
    <citation type="submission" date="2019-11" db="EMBL/GenBank/DDBJ databases">
        <title>Characterization of Elizabethkingia argenteiflava sp. nov., isolated from inner surface of Soybean Pods.</title>
        <authorList>
            <person name="Mo S."/>
        </authorList>
    </citation>
    <scope>NUCLEOTIDE SEQUENCE [LARGE SCALE GENOMIC DNA]</scope>
    <source>
        <strain evidence="1 2">YB22</strain>
    </source>
</reference>
<evidence type="ECO:0000313" key="1">
    <source>
        <dbReference type="EMBL" id="NAW50393.1"/>
    </source>
</evidence>
<gene>
    <name evidence="1" type="ORF">GNY06_02960</name>
</gene>
<dbReference type="AlphaFoldDB" id="A0A845PTL0"/>
<evidence type="ECO:0000313" key="2">
    <source>
        <dbReference type="Proteomes" id="UP000553459"/>
    </source>
</evidence>
<name>A0A845PTL0_9FLAO</name>
<organism evidence="1 2">
    <name type="scientific">Elizabethkingia argenteiflava</name>
    <dbReference type="NCBI Taxonomy" id="2681556"/>
    <lineage>
        <taxon>Bacteria</taxon>
        <taxon>Pseudomonadati</taxon>
        <taxon>Bacteroidota</taxon>
        <taxon>Flavobacteriia</taxon>
        <taxon>Flavobacteriales</taxon>
        <taxon>Weeksellaceae</taxon>
        <taxon>Elizabethkingia</taxon>
    </lineage>
</organism>